<dbReference type="SUPFAM" id="SSF52777">
    <property type="entry name" value="CoA-dependent acyltransferases"/>
    <property type="match status" value="4"/>
</dbReference>
<organism evidence="5">
    <name type="scientific">Aphanomyces stellatus</name>
    <dbReference type="NCBI Taxonomy" id="120398"/>
    <lineage>
        <taxon>Eukaryota</taxon>
        <taxon>Sar</taxon>
        <taxon>Stramenopiles</taxon>
        <taxon>Oomycota</taxon>
        <taxon>Saprolegniomycetes</taxon>
        <taxon>Saprolegniales</taxon>
        <taxon>Verrucalvaceae</taxon>
        <taxon>Aphanomyces</taxon>
    </lineage>
</organism>
<dbReference type="InterPro" id="IPR000873">
    <property type="entry name" value="AMP-dep_synth/lig_dom"/>
</dbReference>
<proteinExistence type="predicted"/>
<sequence length="1186" mass="131994">MEKERSLHLVDGPVYAVTVFVTADKTQYLQFTLHHAIADLVSWRILLDDLQTALTGKDFAPKTLSFKEWSERLNQQANSWQPHAWSDYMGEDVVPPRDESVGRMIARAITLNAETAQKLDAANTVYSTNIQELALAALTAALGDMRGTDSSTLLLMMEGHGREPWESSLDVSTTVGWFTSVYPVMFQSMDDIGNLLRQVKQKLRGVPDKGLSYGAIKYLGAATSPESERIKAHLQHNLSFNYSGRFQELKSDKSLFDFVDGIHVRQNDIDELDLFRGGIYLSHTLDSLEMQFSVPEWCFSFEEVSQWATLWSFWMQKIVDHCLDANTVGGRTLSDVPLLGSSIVVRDVEAEILSMLGLRPLDIEDIYPVTPLQSGLLTAMLRDPSEYVLNSVVDIKGNFTFAQLKAAWTTLSLDTALLRTTFASTVHGLFQAVAKADWSEWTLSDELWSASSVEESTTTFMRVDRQRGFSLESRSFQRFTGFHVTDGRLRVVWTHHHALVDGWSLSLIVDKLLSICYGDEITTNIVPFRDHVEWLTQQDPEPSRQFWNTCLSNTEKVSLLALPKPQTPHATDRLKYKAISRSIQLPEMKNVCKSLGVTPSSVFRSIWAIILQQYSRSEYVMFGSVTSGRDTGLDGVDKIIGMLINTVPVQIHVSASESVANLIVAVHTLSTDLVQHSHHSLVDVKRWANLSMETQLFDTILVYENYPPSDFDASRPRPFSIELQGGEEFVDTTFSVAIVAEGDNFTFHITYNSLEVDATVAEFVVERFMNVSLMSTSSTSRTVRSLDLPTDNENALLQASCFGPEVSLPYELLHHSFEENARTNPDIRAIEYEDDWLSYGELNAQANSLAFELANMGVCVGSRVAVVIERCLEFPIGLLAALKVGAATMTLDATLPAKRISFILSDASAHVVLTTDKYRNTIECLELDIPVVYFSSHGLTLSSNIAFEPSLQHIATRDDEAYIVYTSGSTGKPKGVPVLHRGAVNVMMHMTMPGIRPSARAMQFMAIGFDGCQWEMWCTLSFGATLVLRSSNVFDTISKVETLIVPPTGLALLGHPDQYPNLKYIQVGGEKIPATLKDLWAPRVCLTNCYGPSECAVMTNTVQLRTDYAVTIGPPIPNVSTYILDDSQRLVPVGVVGEIFLGGICVSPCYINLPEQTAERFLENPFAPGQMYRTGDLGRMLPNGDF</sequence>
<gene>
    <name evidence="5" type="ORF">As57867_015344</name>
</gene>
<keyword evidence="2" id="KW-0597">Phosphoprotein</keyword>
<dbReference type="GO" id="GO:0003824">
    <property type="term" value="F:catalytic activity"/>
    <property type="evidence" value="ECO:0007669"/>
    <property type="project" value="InterPro"/>
</dbReference>
<evidence type="ECO:0000313" key="5">
    <source>
        <dbReference type="EMBL" id="KAF0693652.1"/>
    </source>
</evidence>
<dbReference type="GO" id="GO:0005737">
    <property type="term" value="C:cytoplasm"/>
    <property type="evidence" value="ECO:0007669"/>
    <property type="project" value="TreeGrafter"/>
</dbReference>
<reference evidence="5" key="1">
    <citation type="submission" date="2019-06" db="EMBL/GenBank/DDBJ databases">
        <title>Genomics analysis of Aphanomyces spp. identifies a new class of oomycete effector associated with host adaptation.</title>
        <authorList>
            <person name="Gaulin E."/>
        </authorList>
    </citation>
    <scope>NUCLEOTIDE SEQUENCE</scope>
    <source>
        <strain evidence="5">CBS 578.67</strain>
    </source>
</reference>
<dbReference type="SUPFAM" id="SSF56801">
    <property type="entry name" value="Acetyl-CoA synthetase-like"/>
    <property type="match status" value="1"/>
</dbReference>
<dbReference type="InterPro" id="IPR042099">
    <property type="entry name" value="ANL_N_sf"/>
</dbReference>
<keyword evidence="1" id="KW-0596">Phosphopantetheine</keyword>
<dbReference type="AlphaFoldDB" id="A0A6A4YAE3"/>
<evidence type="ECO:0000259" key="4">
    <source>
        <dbReference type="Pfam" id="PF00668"/>
    </source>
</evidence>
<protein>
    <recommendedName>
        <fullName evidence="6">Carrier domain-containing protein</fullName>
    </recommendedName>
</protein>
<dbReference type="PROSITE" id="PS00455">
    <property type="entry name" value="AMP_BINDING"/>
    <property type="match status" value="1"/>
</dbReference>
<dbReference type="InterPro" id="IPR001242">
    <property type="entry name" value="Condensation_dom"/>
</dbReference>
<dbReference type="Gene3D" id="3.30.559.10">
    <property type="entry name" value="Chloramphenicol acetyltransferase-like domain"/>
    <property type="match status" value="2"/>
</dbReference>
<evidence type="ECO:0008006" key="6">
    <source>
        <dbReference type="Google" id="ProtNLM"/>
    </source>
</evidence>
<feature type="non-terminal residue" evidence="5">
    <location>
        <position position="1186"/>
    </location>
</feature>
<dbReference type="GO" id="GO:0031177">
    <property type="term" value="F:phosphopantetheine binding"/>
    <property type="evidence" value="ECO:0007669"/>
    <property type="project" value="TreeGrafter"/>
</dbReference>
<evidence type="ECO:0000259" key="3">
    <source>
        <dbReference type="Pfam" id="PF00501"/>
    </source>
</evidence>
<accession>A0A6A4YAE3</accession>
<dbReference type="FunFam" id="3.40.50.980:FF:000001">
    <property type="entry name" value="Non-ribosomal peptide synthetase"/>
    <property type="match status" value="1"/>
</dbReference>
<dbReference type="GO" id="GO:0043041">
    <property type="term" value="P:amino acid activation for nonribosomal peptide biosynthetic process"/>
    <property type="evidence" value="ECO:0007669"/>
    <property type="project" value="TreeGrafter"/>
</dbReference>
<dbReference type="EMBL" id="VJMH01005672">
    <property type="protein sequence ID" value="KAF0693652.1"/>
    <property type="molecule type" value="Genomic_DNA"/>
</dbReference>
<dbReference type="GO" id="GO:0044550">
    <property type="term" value="P:secondary metabolite biosynthetic process"/>
    <property type="evidence" value="ECO:0007669"/>
    <property type="project" value="TreeGrafter"/>
</dbReference>
<dbReference type="Gene3D" id="3.30.559.30">
    <property type="entry name" value="Nonribosomal peptide synthetase, condensation domain"/>
    <property type="match status" value="2"/>
</dbReference>
<dbReference type="PANTHER" id="PTHR45527">
    <property type="entry name" value="NONRIBOSOMAL PEPTIDE SYNTHETASE"/>
    <property type="match status" value="1"/>
</dbReference>
<dbReference type="PANTHER" id="PTHR45527:SF1">
    <property type="entry name" value="FATTY ACID SYNTHASE"/>
    <property type="match status" value="1"/>
</dbReference>
<evidence type="ECO:0000256" key="2">
    <source>
        <dbReference type="ARBA" id="ARBA00022553"/>
    </source>
</evidence>
<feature type="domain" description="AMP-dependent synthetase/ligase" evidence="3">
    <location>
        <begin position="817"/>
        <end position="1150"/>
    </location>
</feature>
<dbReference type="InterPro" id="IPR023213">
    <property type="entry name" value="CAT-like_dom_sf"/>
</dbReference>
<feature type="domain" description="Condensation" evidence="4">
    <location>
        <begin position="3"/>
        <end position="324"/>
    </location>
</feature>
<dbReference type="Gene3D" id="3.40.50.12780">
    <property type="entry name" value="N-terminal domain of ligase-like"/>
    <property type="match status" value="1"/>
</dbReference>
<feature type="domain" description="Condensation" evidence="4">
    <location>
        <begin position="364"/>
        <end position="797"/>
    </location>
</feature>
<dbReference type="OrthoDB" id="75981at2759"/>
<name>A0A6A4YAE3_9STRA</name>
<comment type="caution">
    <text evidence="5">The sequence shown here is derived from an EMBL/GenBank/DDBJ whole genome shotgun (WGS) entry which is preliminary data.</text>
</comment>
<dbReference type="Pfam" id="PF00501">
    <property type="entry name" value="AMP-binding"/>
    <property type="match status" value="1"/>
</dbReference>
<evidence type="ECO:0000256" key="1">
    <source>
        <dbReference type="ARBA" id="ARBA00022450"/>
    </source>
</evidence>
<dbReference type="Pfam" id="PF00668">
    <property type="entry name" value="Condensation"/>
    <property type="match status" value="2"/>
</dbReference>
<dbReference type="InterPro" id="IPR020845">
    <property type="entry name" value="AMP-binding_CS"/>
</dbReference>